<name>A0A4R3MH04_9FIRM</name>
<accession>A0A4R3MH04</accession>
<organism evidence="2 3">
    <name type="scientific">Natranaerovirga pectinivora</name>
    <dbReference type="NCBI Taxonomy" id="682400"/>
    <lineage>
        <taxon>Bacteria</taxon>
        <taxon>Bacillati</taxon>
        <taxon>Bacillota</taxon>
        <taxon>Clostridia</taxon>
        <taxon>Lachnospirales</taxon>
        <taxon>Natranaerovirgaceae</taxon>
        <taxon>Natranaerovirga</taxon>
    </lineage>
</organism>
<reference evidence="2 3" key="1">
    <citation type="submission" date="2019-03" db="EMBL/GenBank/DDBJ databases">
        <title>Genomic Encyclopedia of Type Strains, Phase IV (KMG-IV): sequencing the most valuable type-strain genomes for metagenomic binning, comparative biology and taxonomic classification.</title>
        <authorList>
            <person name="Goeker M."/>
        </authorList>
    </citation>
    <scope>NUCLEOTIDE SEQUENCE [LARGE SCALE GENOMIC DNA]</scope>
    <source>
        <strain evidence="2 3">DSM 24629</strain>
    </source>
</reference>
<sequence length="1116" mass="128890">MNSKQEGSITVFLSLIIVLLLAIVATTVETTRIHIARLHIERSLNSAMHSVLAEFDSNLLDEYGIITLDATYGSNEIDTSLMSDRVNYYLQHSFQPQKDLKESNVFFSLINNSINNGNYLDLYGLNVKDIEIYNLTSIVDKNTEIFKYQILEDMKFRGPGIVVEEFLGKLNLVSKASKTAEVIQNKAELDTKVEQVGKTYIRLMELIDGIEFIHNSIDFYNNKVSIAPYYVKKLNSNYISWDTITNNPQINESFKGELYQIGNEGLYSEIQNLLQGKTNYYNLKRDIGNLQREISRKEEEITNIEEEKRMEEKNLNDLWDVLDELEMEDENYKVTMQQIGELEDIVENYKEDIKDLESDISKNHDEIDRIDRRILEEEKIFEKGTDNVIEELDKITNVLFRIRNINDEALQEIGSINNNIIDLQIEIIDYEIELDNNKDELIEETYDALKKDIKELKSQLQIENNSMPLNTFNNIAAMEEILNYNLNLLNQDKIRELNFYKSDEFFNEIDIRAEEIVARNTLVQNWESEINNIKYVRELKNYIEHFNEYGKDSDRYLQFDYSDFNFNKIDKEARASDPRSNDNITNKDKILEAIDLTADEMKLIEVDKLPSGVASGIEINNENISFKNTKFTSQVLDMLKGYSSGISSKIREMPKDLLVNEYIVGNFQSAINHLEDADNLSLKNYDMSNHYLDYEVEYIIEGNLDEVLNLKSVSSKIIGVRFGLNLIHVLSDPVKRQMTLNMATAIIGWTPLGFLIYIAQFLIMCAWSYAESYIDLMLLLQGKSVAFIKTRNDWVLDERGIKSFALDLVTNKATEIVNQTTDKTIEKAIDLVDEFSTYLDDELKEYATSTIAGIFDDGYRMGEEAKDFIDRQVDEIIDTHILALVNNTEMPNIDLEIIYDDNGSDLVKDIISSINENKNGLLDYSVIHLLNFKNDIYNELDLMIEQSKNHIAKSIESAITSTMEDIKGMINTQISSVGEKAGSFAKDVIDDLNKEIKNKLGINITDSVKKNIATNGEKELLGKINIKFSYEDYLRLFLLFNVNERDKLLRTMDCIQMNMYAIRGDDFLLRQQIFSFDAKVIVEMDYLFFNLPFMPSGIKNFGSQKHTITVNYSQSY</sequence>
<evidence type="ECO:0000313" key="2">
    <source>
        <dbReference type="EMBL" id="TCT11649.1"/>
    </source>
</evidence>
<proteinExistence type="predicted"/>
<dbReference type="EMBL" id="SMAL01000016">
    <property type="protein sequence ID" value="TCT11649.1"/>
    <property type="molecule type" value="Genomic_DNA"/>
</dbReference>
<feature type="coiled-coil region" evidence="1">
    <location>
        <begin position="280"/>
        <end position="373"/>
    </location>
</feature>
<dbReference type="Pfam" id="PF18960">
    <property type="entry name" value="DUF5702"/>
    <property type="match status" value="2"/>
</dbReference>
<dbReference type="RefSeq" id="WP_132254163.1">
    <property type="nucleotide sequence ID" value="NZ_SMAL01000016.1"/>
</dbReference>
<protein>
    <submittedName>
        <fullName evidence="2">Uncharacterized protein</fullName>
    </submittedName>
</protein>
<feature type="coiled-coil region" evidence="1">
    <location>
        <begin position="406"/>
        <end position="466"/>
    </location>
</feature>
<dbReference type="InterPro" id="IPR043756">
    <property type="entry name" value="DUF5702"/>
</dbReference>
<keyword evidence="3" id="KW-1185">Reference proteome</keyword>
<keyword evidence="1" id="KW-0175">Coiled coil</keyword>
<dbReference type="AlphaFoldDB" id="A0A4R3MH04"/>
<evidence type="ECO:0000313" key="3">
    <source>
        <dbReference type="Proteomes" id="UP000294902"/>
    </source>
</evidence>
<dbReference type="OrthoDB" id="5135382at2"/>
<comment type="caution">
    <text evidence="2">The sequence shown here is derived from an EMBL/GenBank/DDBJ whole genome shotgun (WGS) entry which is preliminary data.</text>
</comment>
<gene>
    <name evidence="2" type="ORF">EDC18_1168</name>
</gene>
<evidence type="ECO:0000256" key="1">
    <source>
        <dbReference type="SAM" id="Coils"/>
    </source>
</evidence>
<dbReference type="Proteomes" id="UP000294902">
    <property type="component" value="Unassembled WGS sequence"/>
</dbReference>